<reference evidence="13" key="2">
    <citation type="submission" date="2025-09" db="UniProtKB">
        <authorList>
            <consortium name="Ensembl"/>
        </authorList>
    </citation>
    <scope>IDENTIFICATION</scope>
</reference>
<dbReference type="InterPro" id="IPR050685">
    <property type="entry name" value="LDLR"/>
</dbReference>
<evidence type="ECO:0000256" key="5">
    <source>
        <dbReference type="ARBA" id="ARBA00022737"/>
    </source>
</evidence>
<keyword evidence="7 11" id="KW-0472">Membrane</keyword>
<name>A0A2K6FZH2_PROCO</name>
<sequence>TSGWMARGGARGTAALGLALRLLLGLGVGLEAAPTQFPSRTSTQAPAPRAGSCPSASFQCHTNGFCVPLTWRCDGDWDCSDGSDEEECRIEPCAQNGHCPPPPGRPCSCDGISDCTDEKLRNCSLRACPAGEQLCTQGDTCIPHTWRCDGHPDCPDSSDEFGCGPNETFQEGNATTMGTPVTPESVTSLRNTTVYSTGDQSGNPSAYGVIVAAMMLSVSLVTATLLVCRLQAQGRLPQSGLLAAVKESLLLSERKTLPV</sequence>
<evidence type="ECO:0000313" key="14">
    <source>
        <dbReference type="Proteomes" id="UP000233160"/>
    </source>
</evidence>
<evidence type="ECO:0000256" key="8">
    <source>
        <dbReference type="ARBA" id="ARBA00023157"/>
    </source>
</evidence>
<evidence type="ECO:0000256" key="1">
    <source>
        <dbReference type="ARBA" id="ARBA00004167"/>
    </source>
</evidence>
<dbReference type="GeneTree" id="ENSGT00730000111436"/>
<comment type="subcellular location">
    <subcellularLocation>
        <location evidence="2">Endomembrane system</location>
    </subcellularLocation>
    <subcellularLocation>
        <location evidence="1">Membrane</location>
        <topology evidence="1">Single-pass membrane protein</topology>
    </subcellularLocation>
</comment>
<dbReference type="SMART" id="SM00192">
    <property type="entry name" value="LDLa"/>
    <property type="match status" value="2"/>
</dbReference>
<evidence type="ECO:0000313" key="13">
    <source>
        <dbReference type="Ensembl" id="ENSPCOP00000019397.1"/>
    </source>
</evidence>
<evidence type="ECO:0000256" key="2">
    <source>
        <dbReference type="ARBA" id="ARBA00004308"/>
    </source>
</evidence>
<dbReference type="GO" id="GO:0030890">
    <property type="term" value="P:positive regulation of B cell proliferation"/>
    <property type="evidence" value="ECO:0007669"/>
    <property type="project" value="Ensembl"/>
</dbReference>
<evidence type="ECO:0000256" key="3">
    <source>
        <dbReference type="ARBA" id="ARBA00022692"/>
    </source>
</evidence>
<dbReference type="PROSITE" id="PS50068">
    <property type="entry name" value="LDLRA_2"/>
    <property type="match status" value="2"/>
</dbReference>
<feature type="disulfide bond" evidence="10">
    <location>
        <begin position="73"/>
        <end position="88"/>
    </location>
</feature>
<dbReference type="PANTHER" id="PTHR24270:SF52">
    <property type="entry name" value="CD320 ANTIGEN"/>
    <property type="match status" value="1"/>
</dbReference>
<keyword evidence="8 10" id="KW-1015">Disulfide bond</keyword>
<dbReference type="GO" id="GO:0015889">
    <property type="term" value="P:cobalamin transport"/>
    <property type="evidence" value="ECO:0007669"/>
    <property type="project" value="Ensembl"/>
</dbReference>
<dbReference type="InterPro" id="IPR023415">
    <property type="entry name" value="LDLR_class-A_CS"/>
</dbReference>
<dbReference type="GO" id="GO:0031419">
    <property type="term" value="F:cobalamin binding"/>
    <property type="evidence" value="ECO:0007669"/>
    <property type="project" value="Ensembl"/>
</dbReference>
<dbReference type="InterPro" id="IPR002172">
    <property type="entry name" value="LDrepeatLR_classA_rpt"/>
</dbReference>
<evidence type="ECO:0000256" key="10">
    <source>
        <dbReference type="PROSITE-ProRule" id="PRU00124"/>
    </source>
</evidence>
<comment type="caution">
    <text evidence="10">Lacks conserved residue(s) required for the propagation of feature annotation.</text>
</comment>
<keyword evidence="6 11" id="KW-1133">Transmembrane helix</keyword>
<dbReference type="STRING" id="379532.ENSPCOP00000019397"/>
<dbReference type="CDD" id="cd00112">
    <property type="entry name" value="LDLa"/>
    <property type="match status" value="2"/>
</dbReference>
<dbReference type="PROSITE" id="PS01209">
    <property type="entry name" value="LDLRA_1"/>
    <property type="match status" value="2"/>
</dbReference>
<dbReference type="PANTHER" id="PTHR24270">
    <property type="entry name" value="LOW-DENSITY LIPOPROTEIN RECEPTOR-RELATED"/>
    <property type="match status" value="1"/>
</dbReference>
<dbReference type="FunFam" id="4.10.400.10:FF:000002">
    <property type="entry name" value="Low-density lipoprotein receptor-related protein 1"/>
    <property type="match status" value="1"/>
</dbReference>
<proteinExistence type="predicted"/>
<evidence type="ECO:0000256" key="9">
    <source>
        <dbReference type="ARBA" id="ARBA00023180"/>
    </source>
</evidence>
<dbReference type="PRINTS" id="PR00261">
    <property type="entry name" value="LDLRECEPTOR"/>
</dbReference>
<evidence type="ECO:0000256" key="7">
    <source>
        <dbReference type="ARBA" id="ARBA00023136"/>
    </source>
</evidence>
<protein>
    <submittedName>
        <fullName evidence="13">CD320 molecule</fullName>
    </submittedName>
</protein>
<dbReference type="GO" id="GO:0016192">
    <property type="term" value="P:vesicle-mediated transport"/>
    <property type="evidence" value="ECO:0007669"/>
    <property type="project" value="UniProtKB-ARBA"/>
</dbReference>
<organism evidence="13 14">
    <name type="scientific">Propithecus coquereli</name>
    <name type="common">Coquerel's sifaka</name>
    <name type="synonym">Propithecus verreauxi coquereli</name>
    <dbReference type="NCBI Taxonomy" id="379532"/>
    <lineage>
        <taxon>Eukaryota</taxon>
        <taxon>Metazoa</taxon>
        <taxon>Chordata</taxon>
        <taxon>Craniata</taxon>
        <taxon>Vertebrata</taxon>
        <taxon>Euteleostomi</taxon>
        <taxon>Mammalia</taxon>
        <taxon>Eutheria</taxon>
        <taxon>Euarchontoglires</taxon>
        <taxon>Primates</taxon>
        <taxon>Strepsirrhini</taxon>
        <taxon>Lemuriformes</taxon>
        <taxon>Indriidae</taxon>
        <taxon>Propithecus</taxon>
    </lineage>
</organism>
<dbReference type="Ensembl" id="ENSPCOT00000030046.1">
    <property type="protein sequence ID" value="ENSPCOP00000019397.1"/>
    <property type="gene ID" value="ENSPCOG00000021639.1"/>
</dbReference>
<gene>
    <name evidence="13" type="primary">CD320</name>
</gene>
<dbReference type="Proteomes" id="UP000233160">
    <property type="component" value="Unassembled WGS sequence"/>
</dbReference>
<accession>A0A2K6FZH2</accession>
<dbReference type="GO" id="GO:0031296">
    <property type="term" value="P:B cell costimulation"/>
    <property type="evidence" value="ECO:0007669"/>
    <property type="project" value="Ensembl"/>
</dbReference>
<evidence type="ECO:0000256" key="6">
    <source>
        <dbReference type="ARBA" id="ARBA00022989"/>
    </source>
</evidence>
<evidence type="ECO:0000256" key="4">
    <source>
        <dbReference type="ARBA" id="ARBA00022729"/>
    </source>
</evidence>
<dbReference type="SUPFAM" id="SSF57424">
    <property type="entry name" value="LDL receptor-like module"/>
    <property type="match status" value="2"/>
</dbReference>
<dbReference type="GO" id="GO:0005886">
    <property type="term" value="C:plasma membrane"/>
    <property type="evidence" value="ECO:0007669"/>
    <property type="project" value="Ensembl"/>
</dbReference>
<dbReference type="Gene3D" id="4.10.400.10">
    <property type="entry name" value="Low-density Lipoprotein Receptor"/>
    <property type="match status" value="2"/>
</dbReference>
<dbReference type="GO" id="GO:0005783">
    <property type="term" value="C:endoplasmic reticulum"/>
    <property type="evidence" value="ECO:0007669"/>
    <property type="project" value="Ensembl"/>
</dbReference>
<keyword evidence="5" id="KW-0677">Repeat</keyword>
<dbReference type="GO" id="GO:0005509">
    <property type="term" value="F:calcium ion binding"/>
    <property type="evidence" value="ECO:0007669"/>
    <property type="project" value="Ensembl"/>
</dbReference>
<keyword evidence="9" id="KW-0325">Glycoprotein</keyword>
<keyword evidence="14" id="KW-1185">Reference proteome</keyword>
<feature type="chain" id="PRO_5014338731" evidence="12">
    <location>
        <begin position="33"/>
        <end position="259"/>
    </location>
</feature>
<feature type="signal peptide" evidence="12">
    <location>
        <begin position="1"/>
        <end position="32"/>
    </location>
</feature>
<feature type="disulfide bond" evidence="10">
    <location>
        <begin position="148"/>
        <end position="163"/>
    </location>
</feature>
<keyword evidence="4 12" id="KW-0732">Signal</keyword>
<dbReference type="AlphaFoldDB" id="A0A2K6FZH2"/>
<dbReference type="OMA" id="IKPCAQD"/>
<keyword evidence="3 11" id="KW-0812">Transmembrane</keyword>
<evidence type="ECO:0000256" key="12">
    <source>
        <dbReference type="SAM" id="SignalP"/>
    </source>
</evidence>
<dbReference type="InterPro" id="IPR036055">
    <property type="entry name" value="LDL_receptor-like_sf"/>
</dbReference>
<reference evidence="13" key="1">
    <citation type="submission" date="2025-08" db="UniProtKB">
        <authorList>
            <consortium name="Ensembl"/>
        </authorList>
    </citation>
    <scope>IDENTIFICATION</scope>
</reference>
<dbReference type="Pfam" id="PF00057">
    <property type="entry name" value="Ldl_recept_a"/>
    <property type="match status" value="2"/>
</dbReference>
<evidence type="ECO:0000256" key="11">
    <source>
        <dbReference type="SAM" id="Phobius"/>
    </source>
</evidence>
<feature type="transmembrane region" description="Helical" evidence="11">
    <location>
        <begin position="206"/>
        <end position="228"/>
    </location>
</feature>